<dbReference type="InterPro" id="IPR029062">
    <property type="entry name" value="Class_I_gatase-like"/>
</dbReference>
<reference evidence="5" key="1">
    <citation type="submission" date="2022-03" db="EMBL/GenBank/DDBJ databases">
        <title>Brevibacterium spongiae sp. nov., isolated from marine sponge.</title>
        <authorList>
            <person name="Li Z."/>
            <person name="Zhang M."/>
        </authorList>
    </citation>
    <scope>NUCLEOTIDE SEQUENCE</scope>
    <source>
        <strain evidence="5">WHS-Z9</strain>
    </source>
</reference>
<keyword evidence="6" id="KW-1185">Reference proteome</keyword>
<sequence>MDAPGPVTADSARTAPRDDTTLAPAADIAEAVGQFRGTIVALGGGGFSMSETGESAIDDALLRMARNRRSRNGSVSEDAAVEDAAAALPRVCFVPTASGDSRDYIERFEAAFAGRAQTHVLSLFGQSPWDYQDPGILEGMDLIYVGGGSTANLLSLWRRHRVDEVLRRAAAGGTILAGISAGANCWFEASSTDSFGPLAPLTDGLGFLTGSTCPHFHSEPGREESFLRWIADGSLPSPGTAIDDHAAVVYEDGRATSVIVEAEDAQAFVVDEFGTLRILDELRRVRAVDIDG</sequence>
<evidence type="ECO:0000256" key="4">
    <source>
        <dbReference type="ARBA" id="ARBA00022825"/>
    </source>
</evidence>
<protein>
    <submittedName>
        <fullName evidence="5">Peptidase E</fullName>
    </submittedName>
</protein>
<dbReference type="RefSeq" id="WP_265417600.1">
    <property type="nucleotide sequence ID" value="NZ_CP093443.1"/>
</dbReference>
<keyword evidence="4" id="KW-0720">Serine protease</keyword>
<accession>A0ABY5SKE5</accession>
<dbReference type="Gene3D" id="3.40.50.880">
    <property type="match status" value="1"/>
</dbReference>
<dbReference type="Pfam" id="PF03575">
    <property type="entry name" value="Peptidase_S51"/>
    <property type="match status" value="1"/>
</dbReference>
<keyword evidence="2" id="KW-0645">Protease</keyword>
<dbReference type="SUPFAM" id="SSF52317">
    <property type="entry name" value="Class I glutamine amidotransferase-like"/>
    <property type="match status" value="1"/>
</dbReference>
<dbReference type="CDD" id="cd03146">
    <property type="entry name" value="GAT1_Peptidase_E"/>
    <property type="match status" value="1"/>
</dbReference>
<evidence type="ECO:0000256" key="1">
    <source>
        <dbReference type="ARBA" id="ARBA00006534"/>
    </source>
</evidence>
<evidence type="ECO:0000256" key="2">
    <source>
        <dbReference type="ARBA" id="ARBA00022670"/>
    </source>
</evidence>
<dbReference type="PANTHER" id="PTHR20842">
    <property type="entry name" value="PROTEASE S51 ALPHA-ASPARTYL DIPEPTIDASE"/>
    <property type="match status" value="1"/>
</dbReference>
<organism evidence="5 6">
    <name type="scientific">Brevibacterium spongiae</name>
    <dbReference type="NCBI Taxonomy" id="2909672"/>
    <lineage>
        <taxon>Bacteria</taxon>
        <taxon>Bacillati</taxon>
        <taxon>Actinomycetota</taxon>
        <taxon>Actinomycetes</taxon>
        <taxon>Micrococcales</taxon>
        <taxon>Brevibacteriaceae</taxon>
        <taxon>Brevibacterium</taxon>
    </lineage>
</organism>
<evidence type="ECO:0000256" key="3">
    <source>
        <dbReference type="ARBA" id="ARBA00022801"/>
    </source>
</evidence>
<comment type="similarity">
    <text evidence="1">Belongs to the peptidase S51 family.</text>
</comment>
<dbReference type="PANTHER" id="PTHR20842:SF0">
    <property type="entry name" value="ALPHA-ASPARTYL DIPEPTIDASE"/>
    <property type="match status" value="1"/>
</dbReference>
<keyword evidence="3" id="KW-0378">Hydrolase</keyword>
<gene>
    <name evidence="5" type="ORF">L1F31_12445</name>
</gene>
<proteinExistence type="inferred from homology"/>
<evidence type="ECO:0000313" key="6">
    <source>
        <dbReference type="Proteomes" id="UP001064879"/>
    </source>
</evidence>
<name>A0ABY5SKE5_9MICO</name>
<dbReference type="Proteomes" id="UP001064879">
    <property type="component" value="Chromosome"/>
</dbReference>
<dbReference type="InterPro" id="IPR005320">
    <property type="entry name" value="Peptidase_S51"/>
</dbReference>
<dbReference type="EMBL" id="CP093443">
    <property type="protein sequence ID" value="UVI34927.1"/>
    <property type="molecule type" value="Genomic_DNA"/>
</dbReference>
<evidence type="ECO:0000313" key="5">
    <source>
        <dbReference type="EMBL" id="UVI34927.1"/>
    </source>
</evidence>